<evidence type="ECO:0000313" key="1">
    <source>
        <dbReference type="EMBL" id="JAD46424.1"/>
    </source>
</evidence>
<reference evidence="1" key="1">
    <citation type="submission" date="2014-09" db="EMBL/GenBank/DDBJ databases">
        <authorList>
            <person name="Magalhaes I.L.F."/>
            <person name="Oliveira U."/>
            <person name="Santos F.R."/>
            <person name="Vidigal T.H.D.A."/>
            <person name="Brescovit A.D."/>
            <person name="Santos A.J."/>
        </authorList>
    </citation>
    <scope>NUCLEOTIDE SEQUENCE</scope>
    <source>
        <tissue evidence="1">Shoot tissue taken approximately 20 cm above the soil surface</tissue>
    </source>
</reference>
<proteinExistence type="predicted"/>
<dbReference type="AlphaFoldDB" id="A0A0A9A436"/>
<dbReference type="EMBL" id="GBRH01251471">
    <property type="protein sequence ID" value="JAD46424.1"/>
    <property type="molecule type" value="Transcribed_RNA"/>
</dbReference>
<protein>
    <submittedName>
        <fullName evidence="1">Uncharacterized protein</fullName>
    </submittedName>
</protein>
<reference evidence="1" key="2">
    <citation type="journal article" date="2015" name="Data Brief">
        <title>Shoot transcriptome of the giant reed, Arundo donax.</title>
        <authorList>
            <person name="Barrero R.A."/>
            <person name="Guerrero F.D."/>
            <person name="Moolhuijzen P."/>
            <person name="Goolsby J.A."/>
            <person name="Tidwell J."/>
            <person name="Bellgard S.E."/>
            <person name="Bellgard M.I."/>
        </authorList>
    </citation>
    <scope>NUCLEOTIDE SEQUENCE</scope>
    <source>
        <tissue evidence="1">Shoot tissue taken approximately 20 cm above the soil surface</tissue>
    </source>
</reference>
<organism evidence="1">
    <name type="scientific">Arundo donax</name>
    <name type="common">Giant reed</name>
    <name type="synonym">Donax arundinaceus</name>
    <dbReference type="NCBI Taxonomy" id="35708"/>
    <lineage>
        <taxon>Eukaryota</taxon>
        <taxon>Viridiplantae</taxon>
        <taxon>Streptophyta</taxon>
        <taxon>Embryophyta</taxon>
        <taxon>Tracheophyta</taxon>
        <taxon>Spermatophyta</taxon>
        <taxon>Magnoliopsida</taxon>
        <taxon>Liliopsida</taxon>
        <taxon>Poales</taxon>
        <taxon>Poaceae</taxon>
        <taxon>PACMAD clade</taxon>
        <taxon>Arundinoideae</taxon>
        <taxon>Arundineae</taxon>
        <taxon>Arundo</taxon>
    </lineage>
</organism>
<accession>A0A0A9A436</accession>
<name>A0A0A9A436_ARUDO</name>
<sequence>MCLKNGWSCSSFLQNFAS</sequence>